<dbReference type="SUPFAM" id="SSF52266">
    <property type="entry name" value="SGNH hydrolase"/>
    <property type="match status" value="1"/>
</dbReference>
<evidence type="ECO:0000313" key="1">
    <source>
        <dbReference type="EMBL" id="GAA4446492.1"/>
    </source>
</evidence>
<dbReference type="Gene3D" id="3.40.50.1110">
    <property type="entry name" value="SGNH hydrolase"/>
    <property type="match status" value="1"/>
</dbReference>
<dbReference type="Pfam" id="PF00657">
    <property type="entry name" value="Lipase_GDSL"/>
    <property type="match status" value="1"/>
</dbReference>
<reference evidence="2" key="1">
    <citation type="journal article" date="2019" name="Int. J. Syst. Evol. Microbiol.">
        <title>The Global Catalogue of Microorganisms (GCM) 10K type strain sequencing project: providing services to taxonomists for standard genome sequencing and annotation.</title>
        <authorList>
            <consortium name="The Broad Institute Genomics Platform"/>
            <consortium name="The Broad Institute Genome Sequencing Center for Infectious Disease"/>
            <person name="Wu L."/>
            <person name="Ma J."/>
        </authorList>
    </citation>
    <scope>NUCLEOTIDE SEQUENCE [LARGE SCALE GENOMIC DNA]</scope>
    <source>
        <strain evidence="2">JCM 17927</strain>
    </source>
</reference>
<comment type="caution">
    <text evidence="1">The sequence shown here is derived from an EMBL/GenBank/DDBJ whole genome shotgun (WGS) entry which is preliminary data.</text>
</comment>
<proteinExistence type="predicted"/>
<dbReference type="Proteomes" id="UP001501175">
    <property type="component" value="Unassembled WGS sequence"/>
</dbReference>
<name>A0ABP8MAY9_9BACT</name>
<dbReference type="InterPro" id="IPR001087">
    <property type="entry name" value="GDSL"/>
</dbReference>
<evidence type="ECO:0008006" key="3">
    <source>
        <dbReference type="Google" id="ProtNLM"/>
    </source>
</evidence>
<evidence type="ECO:0000313" key="2">
    <source>
        <dbReference type="Proteomes" id="UP001501175"/>
    </source>
</evidence>
<protein>
    <recommendedName>
        <fullName evidence="3">GDSL-like Lipase/Acylhydrolase family protein</fullName>
    </recommendedName>
</protein>
<sequence>MNGGLYRESQLASYPNLLAQRFRMANGGAFVQPLFPDGQQNGSGYYRLANTQPAGGLPVLEQVTANTAIRSQSPLMLTKYTGAAPDNIGIPGIRLADVQNQALSQVNPYFERLLPNGQETMTYLAYVKSRPHTFFSCWIGINDVLGFVTSGGRQPITSPAIFRDNLNVLLDALTANNVKGVLANLTDITDMPYLTARTVAQLRGSQNATIYIRTGTGVVRPATEEDYVLYDADSIGLANRTGFFKGYFSAYPLNNEDVLDAEEVRQAQSAIEAFNKIIADEAAARQLPVMNAQALMRRVKTGFTQDNILFSPIFPTGEAFSLDGIHPTARGYALLANEYLKTINTFYQTQFPLYNLNTLR</sequence>
<keyword evidence="2" id="KW-1185">Reference proteome</keyword>
<dbReference type="EMBL" id="BAABHD010000002">
    <property type="protein sequence ID" value="GAA4446492.1"/>
    <property type="molecule type" value="Genomic_DNA"/>
</dbReference>
<dbReference type="InterPro" id="IPR036514">
    <property type="entry name" value="SGNH_hydro_sf"/>
</dbReference>
<accession>A0ABP8MAY9</accession>
<gene>
    <name evidence="1" type="ORF">GCM10023189_01660</name>
</gene>
<organism evidence="1 2">
    <name type="scientific">Nibrella saemangeumensis</name>
    <dbReference type="NCBI Taxonomy" id="1084526"/>
    <lineage>
        <taxon>Bacteria</taxon>
        <taxon>Pseudomonadati</taxon>
        <taxon>Bacteroidota</taxon>
        <taxon>Cytophagia</taxon>
        <taxon>Cytophagales</taxon>
        <taxon>Spirosomataceae</taxon>
        <taxon>Nibrella</taxon>
    </lineage>
</organism>